<sequence>MADSILNHSWPSFSKLWMKRWSFKRGSECKPCAQPYASSVPASASSSPRAISTTLNDEQGVFFSDMVEEKDDSSSMELEAHSSSEDLLSLDPILPGTEFYEDLGLLDPLESCTPPETELPSTPTCPHPKEVFKPSGENFHSLTSLKSLYCVVHYGEASCHFLSNNNVCSCVAGPQDPHARTACLDSPGEEGKGDDFFPILVRSMSTSRRHSWENPMSSTESKRRLSLDASDLGSDEERGLPRTSASCSLNLPRGSFRGCLEGDRNRLGNAEEVPETLPEASERDPKGLECGNAGKRLSSKSVPKACDKVFSPRISQNSEVSSPVAQDIESPVLEGVEKGHMTADHVLIVQQVLQELKQYHGAKQGSWLPDGQEETQKNLTWFEFLANENEDSGKIEKSEKGTKVKRRLSSLKNRVTGSWQKDKVRRC</sequence>
<evidence type="ECO:0000313" key="3">
    <source>
        <dbReference type="Proteomes" id="UP000002279"/>
    </source>
</evidence>
<dbReference type="AlphaFoldDB" id="A0A6I8PM74"/>
<dbReference type="PANTHER" id="PTHR47440">
    <property type="entry name" value="RIKEN CDNA A430078G23 GENE"/>
    <property type="match status" value="1"/>
</dbReference>
<reference evidence="2" key="2">
    <citation type="submission" date="2025-08" db="UniProtKB">
        <authorList>
            <consortium name="Ensembl"/>
        </authorList>
    </citation>
    <scope>IDENTIFICATION</scope>
    <source>
        <strain evidence="2">Glennie</strain>
    </source>
</reference>
<evidence type="ECO:0000256" key="1">
    <source>
        <dbReference type="SAM" id="MobiDB-lite"/>
    </source>
</evidence>
<dbReference type="InParanoid" id="A0A6I8PM74"/>
<name>A0A6I8PM74_ORNAN</name>
<feature type="region of interest" description="Disordered" evidence="1">
    <location>
        <begin position="207"/>
        <end position="246"/>
    </location>
</feature>
<organism evidence="2 3">
    <name type="scientific">Ornithorhynchus anatinus</name>
    <name type="common">Duckbill platypus</name>
    <dbReference type="NCBI Taxonomy" id="9258"/>
    <lineage>
        <taxon>Eukaryota</taxon>
        <taxon>Metazoa</taxon>
        <taxon>Chordata</taxon>
        <taxon>Craniata</taxon>
        <taxon>Vertebrata</taxon>
        <taxon>Euteleostomi</taxon>
        <taxon>Mammalia</taxon>
        <taxon>Monotremata</taxon>
        <taxon>Ornithorhynchidae</taxon>
        <taxon>Ornithorhynchus</taxon>
    </lineage>
</organism>
<proteinExistence type="predicted"/>
<dbReference type="OMA" id="PSACETI"/>
<dbReference type="Ensembl" id="ENSOANT00000057428.1">
    <property type="protein sequence ID" value="ENSOANP00000053634.1"/>
    <property type="gene ID" value="ENSOANG00000047277.1"/>
</dbReference>
<reference evidence="2" key="3">
    <citation type="submission" date="2025-09" db="UniProtKB">
        <authorList>
            <consortium name="Ensembl"/>
        </authorList>
    </citation>
    <scope>IDENTIFICATION</scope>
    <source>
        <strain evidence="2">Glennie</strain>
    </source>
</reference>
<dbReference type="Proteomes" id="UP000002279">
    <property type="component" value="Chromosome X1"/>
</dbReference>
<evidence type="ECO:0000313" key="2">
    <source>
        <dbReference type="Ensembl" id="ENSOANP00000053634.1"/>
    </source>
</evidence>
<keyword evidence="3" id="KW-1185">Reference proteome</keyword>
<dbReference type="PANTHER" id="PTHR47440:SF1">
    <property type="entry name" value="RHO_RAC GUANINE NUCLEOTIDE EXCHANGE FACTOR 18"/>
    <property type="match status" value="1"/>
</dbReference>
<dbReference type="GeneTree" id="ENSGT00940000154146"/>
<accession>A0A6I8PM74</accession>
<feature type="region of interest" description="Disordered" evidence="1">
    <location>
        <begin position="260"/>
        <end position="299"/>
    </location>
</feature>
<protein>
    <submittedName>
        <fullName evidence="2">Uncharacterized protein</fullName>
    </submittedName>
</protein>
<dbReference type="InterPro" id="IPR053089">
    <property type="entry name" value="Rho_GEF18"/>
</dbReference>
<reference evidence="2 3" key="1">
    <citation type="journal article" date="2008" name="Nature">
        <title>Genome analysis of the platypus reveals unique signatures of evolution.</title>
        <authorList>
            <person name="Warren W.C."/>
            <person name="Hillier L.W."/>
            <person name="Marshall Graves J.A."/>
            <person name="Birney E."/>
            <person name="Ponting C.P."/>
            <person name="Grutzner F."/>
            <person name="Belov K."/>
            <person name="Miller W."/>
            <person name="Clarke L."/>
            <person name="Chinwalla A.T."/>
            <person name="Yang S.P."/>
            <person name="Heger A."/>
            <person name="Locke D.P."/>
            <person name="Miethke P."/>
            <person name="Waters P.D."/>
            <person name="Veyrunes F."/>
            <person name="Fulton L."/>
            <person name="Fulton B."/>
            <person name="Graves T."/>
            <person name="Wallis J."/>
            <person name="Puente X.S."/>
            <person name="Lopez-Otin C."/>
            <person name="Ordonez G.R."/>
            <person name="Eichler E.E."/>
            <person name="Chen L."/>
            <person name="Cheng Z."/>
            <person name="Deakin J.E."/>
            <person name="Alsop A."/>
            <person name="Thompson K."/>
            <person name="Kirby P."/>
            <person name="Papenfuss A.T."/>
            <person name="Wakefield M.J."/>
            <person name="Olender T."/>
            <person name="Lancet D."/>
            <person name="Huttley G.A."/>
            <person name="Smit A.F."/>
            <person name="Pask A."/>
            <person name="Temple-Smith P."/>
            <person name="Batzer M.A."/>
            <person name="Walker J.A."/>
            <person name="Konkel M.K."/>
            <person name="Harris R.S."/>
            <person name="Whittington C.M."/>
            <person name="Wong E.S."/>
            <person name="Gemmell N.J."/>
            <person name="Buschiazzo E."/>
            <person name="Vargas Jentzsch I.M."/>
            <person name="Merkel A."/>
            <person name="Schmitz J."/>
            <person name="Zemann A."/>
            <person name="Churakov G."/>
            <person name="Kriegs J.O."/>
            <person name="Brosius J."/>
            <person name="Murchison E.P."/>
            <person name="Sachidanandam R."/>
            <person name="Smith C."/>
            <person name="Hannon G.J."/>
            <person name="Tsend-Ayush E."/>
            <person name="McMillan D."/>
            <person name="Attenborough R."/>
            <person name="Rens W."/>
            <person name="Ferguson-Smith M."/>
            <person name="Lefevre C.M."/>
            <person name="Sharp J.A."/>
            <person name="Nicholas K.R."/>
            <person name="Ray D.A."/>
            <person name="Kube M."/>
            <person name="Reinhardt R."/>
            <person name="Pringle T.H."/>
            <person name="Taylor J."/>
            <person name="Jones R.C."/>
            <person name="Nixon B."/>
            <person name="Dacheux J.L."/>
            <person name="Niwa H."/>
            <person name="Sekita Y."/>
            <person name="Huang X."/>
            <person name="Stark A."/>
            <person name="Kheradpour P."/>
            <person name="Kellis M."/>
            <person name="Flicek P."/>
            <person name="Chen Y."/>
            <person name="Webber C."/>
            <person name="Hardison R."/>
            <person name="Nelson J."/>
            <person name="Hallsworth-Pepin K."/>
            <person name="Delehaunty K."/>
            <person name="Markovic C."/>
            <person name="Minx P."/>
            <person name="Feng Y."/>
            <person name="Kremitzki C."/>
            <person name="Mitreva M."/>
            <person name="Glasscock J."/>
            <person name="Wylie T."/>
            <person name="Wohldmann P."/>
            <person name="Thiru P."/>
            <person name="Nhan M.N."/>
            <person name="Pohl C.S."/>
            <person name="Smith S.M."/>
            <person name="Hou S."/>
            <person name="Nefedov M."/>
            <person name="de Jong P.J."/>
            <person name="Renfree M.B."/>
            <person name="Mardis E.R."/>
            <person name="Wilson R.K."/>
        </authorList>
    </citation>
    <scope>NUCLEOTIDE SEQUENCE [LARGE SCALE GENOMIC DNA]</scope>
    <source>
        <strain evidence="2 3">Glennie</strain>
    </source>
</reference>
<dbReference type="Bgee" id="ENSOANG00000047277">
    <property type="expression patterns" value="Expressed in ovary and 2 other cell types or tissues"/>
</dbReference>